<sequence>MNDHGRVRAVGVALAGRLQYRPAAAPVGLYQGCYVCAVITFEVIQTFELIFDVIYLVGLLLIVLPCLQTIG</sequence>
<dbReference type="Proteomes" id="UP000057737">
    <property type="component" value="Unassembled WGS sequence"/>
</dbReference>
<organism evidence="2 3">
    <name type="scientific">Bradyrhizobium macuxiense</name>
    <dbReference type="NCBI Taxonomy" id="1755647"/>
    <lineage>
        <taxon>Bacteria</taxon>
        <taxon>Pseudomonadati</taxon>
        <taxon>Pseudomonadota</taxon>
        <taxon>Alphaproteobacteria</taxon>
        <taxon>Hyphomicrobiales</taxon>
        <taxon>Nitrobacteraceae</taxon>
        <taxon>Bradyrhizobium</taxon>
    </lineage>
</organism>
<comment type="caution">
    <text evidence="2">The sequence shown here is derived from an EMBL/GenBank/DDBJ whole genome shotgun (WGS) entry which is preliminary data.</text>
</comment>
<feature type="transmembrane region" description="Helical" evidence="1">
    <location>
        <begin position="49"/>
        <end position="67"/>
    </location>
</feature>
<dbReference type="AlphaFoldDB" id="A0A109JS79"/>
<name>A0A109JS79_9BRAD</name>
<accession>A0A109JS79</accession>
<keyword evidence="3" id="KW-1185">Reference proteome</keyword>
<evidence type="ECO:0000313" key="2">
    <source>
        <dbReference type="EMBL" id="KWV54207.1"/>
    </source>
</evidence>
<proteinExistence type="predicted"/>
<evidence type="ECO:0000313" key="3">
    <source>
        <dbReference type="Proteomes" id="UP000057737"/>
    </source>
</evidence>
<evidence type="ECO:0000256" key="1">
    <source>
        <dbReference type="SAM" id="Phobius"/>
    </source>
</evidence>
<dbReference type="EMBL" id="LNCU01000072">
    <property type="protein sequence ID" value="KWV54207.1"/>
    <property type="molecule type" value="Genomic_DNA"/>
</dbReference>
<reference evidence="2 3" key="1">
    <citation type="submission" date="2015-11" db="EMBL/GenBank/DDBJ databases">
        <title>Draft Genome Sequence of the Strain BR 10303 (Bradyrhizobium sp.) isolated from nodules of Centrolobium paraense.</title>
        <authorList>
            <person name="Zelli J.E."/>
            <person name="Simoes-Araujo J.L."/>
            <person name="Barauna A.C."/>
            <person name="Silva K."/>
        </authorList>
    </citation>
    <scope>NUCLEOTIDE SEQUENCE [LARGE SCALE GENOMIC DNA]</scope>
    <source>
        <strain evidence="2 3">BR 10303</strain>
    </source>
</reference>
<keyword evidence="1" id="KW-0812">Transmembrane</keyword>
<gene>
    <name evidence="2" type="ORF">AS156_00245</name>
</gene>
<keyword evidence="1" id="KW-0472">Membrane</keyword>
<keyword evidence="1" id="KW-1133">Transmembrane helix</keyword>
<protein>
    <submittedName>
        <fullName evidence="2">Uncharacterized protein</fullName>
    </submittedName>
</protein>